<protein>
    <submittedName>
        <fullName evidence="2">Uncharacterized protein</fullName>
    </submittedName>
</protein>
<comment type="caution">
    <text evidence="2">The sequence shown here is derived from an EMBL/GenBank/DDBJ whole genome shotgun (WGS) entry which is preliminary data.</text>
</comment>
<reference evidence="2 3" key="1">
    <citation type="journal article" date="2013" name="Nat. Commun.">
        <title>The evolution and pathogenic mechanisms of the rice sheath blight pathogen.</title>
        <authorList>
            <person name="Zheng A."/>
            <person name="Lin R."/>
            <person name="Xu L."/>
            <person name="Qin P."/>
            <person name="Tang C."/>
            <person name="Ai P."/>
            <person name="Zhang D."/>
            <person name="Liu Y."/>
            <person name="Sun Z."/>
            <person name="Feng H."/>
            <person name="Wang Y."/>
            <person name="Chen Y."/>
            <person name="Liang X."/>
            <person name="Fu R."/>
            <person name="Li Q."/>
            <person name="Zhang J."/>
            <person name="Yu X."/>
            <person name="Xie Z."/>
            <person name="Ding L."/>
            <person name="Guan P."/>
            <person name="Tang J."/>
            <person name="Liang Y."/>
            <person name="Wang S."/>
            <person name="Deng Q."/>
            <person name="Li S."/>
            <person name="Zhu J."/>
            <person name="Wang L."/>
            <person name="Liu H."/>
            <person name="Li P."/>
        </authorList>
    </citation>
    <scope>NUCLEOTIDE SEQUENCE [LARGE SCALE GENOMIC DNA]</scope>
    <source>
        <strain evidence="3">AG-1 IA</strain>
    </source>
</reference>
<name>L8WNL0_THACA</name>
<dbReference type="EMBL" id="AFRT01001715">
    <property type="protein sequence ID" value="ELU39575.1"/>
    <property type="molecule type" value="Genomic_DNA"/>
</dbReference>
<keyword evidence="3" id="KW-1185">Reference proteome</keyword>
<dbReference type="Proteomes" id="UP000011668">
    <property type="component" value="Unassembled WGS sequence"/>
</dbReference>
<gene>
    <name evidence="2" type="ORF">AG1IA_06396</name>
</gene>
<dbReference type="HOGENOM" id="CLU_019194_0_0_1"/>
<feature type="compositionally biased region" description="Polar residues" evidence="1">
    <location>
        <begin position="461"/>
        <end position="477"/>
    </location>
</feature>
<dbReference type="AlphaFoldDB" id="L8WNL0"/>
<accession>L8WNL0</accession>
<feature type="region of interest" description="Disordered" evidence="1">
    <location>
        <begin position="451"/>
        <end position="510"/>
    </location>
</feature>
<proteinExistence type="predicted"/>
<organism evidence="2 3">
    <name type="scientific">Thanatephorus cucumeris (strain AG1-IA)</name>
    <name type="common">Rice sheath blight fungus</name>
    <name type="synonym">Rhizoctonia solani</name>
    <dbReference type="NCBI Taxonomy" id="983506"/>
    <lineage>
        <taxon>Eukaryota</taxon>
        <taxon>Fungi</taxon>
        <taxon>Dikarya</taxon>
        <taxon>Basidiomycota</taxon>
        <taxon>Agaricomycotina</taxon>
        <taxon>Agaricomycetes</taxon>
        <taxon>Cantharellales</taxon>
        <taxon>Ceratobasidiaceae</taxon>
        <taxon>Rhizoctonia</taxon>
        <taxon>Rhizoctonia solani AG-1</taxon>
    </lineage>
</organism>
<evidence type="ECO:0000313" key="2">
    <source>
        <dbReference type="EMBL" id="ELU39575.1"/>
    </source>
</evidence>
<dbReference type="OrthoDB" id="3213500at2759"/>
<evidence type="ECO:0000313" key="3">
    <source>
        <dbReference type="Proteomes" id="UP000011668"/>
    </source>
</evidence>
<sequence length="799" mass="87307">MISFVAHEPLRLVSHHNLTSVCWKSSSFHILASANIMDAICSTNDRANRLSALAQAADCLAKAAATLSEAARAAAETFSSELAILTSDVENIIISGRTFQYRRFSLLSLRQVEFPYDRTFGQLAYTNFVLIFSPLDGNEEPPGIVSAEPANNQALATTVDPCSSGPMTIDQLRFDPARPPPASLITDEIETVAGLAYRSILVDQEADVLLFVCALIRNRRKINDVTKTAVYTITKITTTEITEVGQKFLEAERSILLLPETITPSIEIDDVDSWVVHVGWPADEQRCESLIPFSRAIPNANTDEDQRLIHQAQNSIIVAYSGDEELHPAGAAIMWQSQAWPGDADSFRASVALLRPIFNQSLALIPAEMKAKVYPDWISCHGSRGHRYVKSWDATTLITNANSFMSDVLKYQAFSLPEVSHGFVTHHGLQSAMMEGILLVKSPGSGVNHISSLPKNDWVPSDSTRSEGSGRASTSTPWGVESTPVLAPPISNKQANKKPRINRPDSSGDASVVSTTFGMAKQHAADFSSRKNAFKPMLGNTYFAVEEEFDAIPLMCFLAEMCGSGSKKLFIQIALITQWTVFVADRPETIQSTEDAASRFIKSQGSAVLLLPFKIQTPPSSLGNVHLDHCIYWGSTLDGFVPLAQAKRHSASLRCSSTSIIMTVAQRDKINSILNNSNFRAHPSSADLMHRGDSIWLSDSRKATKSILSSDPELVTELYQQQCLQGHLKTLARTSSGVLRAQEIASRINKFTASVLLSGSVEDGSNKHPPIAPRLVISMAIVSKYNLQAAVDAGMLYVW</sequence>
<evidence type="ECO:0000256" key="1">
    <source>
        <dbReference type="SAM" id="MobiDB-lite"/>
    </source>
</evidence>